<dbReference type="InterPro" id="IPR012902">
    <property type="entry name" value="N_methyl_site"/>
</dbReference>
<keyword evidence="1" id="KW-0472">Membrane</keyword>
<proteinExistence type="predicted"/>
<feature type="transmembrane region" description="Helical" evidence="1">
    <location>
        <begin position="28"/>
        <end position="51"/>
    </location>
</feature>
<evidence type="ECO:0000256" key="1">
    <source>
        <dbReference type="SAM" id="Phobius"/>
    </source>
</evidence>
<evidence type="ECO:0000313" key="2">
    <source>
        <dbReference type="EMBL" id="UOO88423.1"/>
    </source>
</evidence>
<dbReference type="RefSeq" id="WP_244796685.1">
    <property type="nucleotide sequence ID" value="NZ_CP091511.1"/>
</dbReference>
<evidence type="ECO:0008006" key="4">
    <source>
        <dbReference type="Google" id="ProtNLM"/>
    </source>
</evidence>
<keyword evidence="3" id="KW-1185">Reference proteome</keyword>
<evidence type="ECO:0000313" key="3">
    <source>
        <dbReference type="Proteomes" id="UP000832011"/>
    </source>
</evidence>
<dbReference type="Proteomes" id="UP000832011">
    <property type="component" value="Chromosome"/>
</dbReference>
<sequence>MSKSNDKKTSLSRLGAYSHVTRQTGFTLIEFIVAAILGLIVLLAIGGAYVATQRVNETATARVNRQQELRLAGNMLIRDARNAGTFGCANLVNIASTGLSEDHQSTKLSFNNDASYFDLNPVSVAERVYSSRILNAADAGGIFGNVIQNINSTFVPQNDSQMIIFNYGVNTQSLSTSTLVGTNSLSKFTVENASNFSHSTVADARVVLASCGRVDILHRNQLSVSGQEVTIANSGAATSQINIPFYKTGVIFKEIAGGAITDPLKVQYGVQATISNLQTVVYAVGNIPGDTQATSLYRFELLNDGSWSAPQLMARNISKMEANYVYVTKCAASTNNAGTEMYVTGTDSFKEDGGAVYPPTGVRLTLTPSAFQIDAVDATADTATNATDLEPIVMDATMRGGNTCANR</sequence>
<accession>A0ABY4DZC0</accession>
<name>A0ABY4DZC0_9NEIS</name>
<protein>
    <recommendedName>
        <fullName evidence="4">Prepilin-type N-terminal cleavage/methylation domain-containing protein</fullName>
    </recommendedName>
</protein>
<gene>
    <name evidence="2" type="ORF">LVJ82_13225</name>
</gene>
<keyword evidence="1" id="KW-0812">Transmembrane</keyword>
<keyword evidence="1" id="KW-1133">Transmembrane helix</keyword>
<dbReference type="EMBL" id="CP091511">
    <property type="protein sequence ID" value="UOO88423.1"/>
    <property type="molecule type" value="Genomic_DNA"/>
</dbReference>
<reference evidence="2 3" key="1">
    <citation type="journal article" date="2022" name="Res Sq">
        <title>Evolution of multicellular longitudinally dividing oral cavity symbionts (Neisseriaceae).</title>
        <authorList>
            <person name="Nyongesa S."/>
            <person name="Weber P."/>
            <person name="Bernet E."/>
            <person name="Pullido F."/>
            <person name="Nieckarz M."/>
            <person name="Delaby M."/>
            <person name="Nieves C."/>
            <person name="Viehboeck T."/>
            <person name="Krause N."/>
            <person name="Rivera-Millot A."/>
            <person name="Nakamura A."/>
            <person name="Vischer N."/>
            <person name="VanNieuwenhze M."/>
            <person name="Brun Y."/>
            <person name="Cava F."/>
            <person name="Bulgheresi S."/>
            <person name="Veyrier F."/>
        </authorList>
    </citation>
    <scope>NUCLEOTIDE SEQUENCE [LARGE SCALE GENOMIC DNA]</scope>
    <source>
        <strain evidence="2 3">SN4</strain>
    </source>
</reference>
<organism evidence="2 3">
    <name type="scientific">Vitreoscilla massiliensis</name>
    <dbReference type="NCBI Taxonomy" id="1689272"/>
    <lineage>
        <taxon>Bacteria</taxon>
        <taxon>Pseudomonadati</taxon>
        <taxon>Pseudomonadota</taxon>
        <taxon>Betaproteobacteria</taxon>
        <taxon>Neisseriales</taxon>
        <taxon>Neisseriaceae</taxon>
        <taxon>Vitreoscilla</taxon>
    </lineage>
</organism>
<dbReference type="PROSITE" id="PS00409">
    <property type="entry name" value="PROKAR_NTER_METHYL"/>
    <property type="match status" value="1"/>
</dbReference>